<gene>
    <name evidence="3" type="ORF">CBR_g3493</name>
</gene>
<proteinExistence type="predicted"/>
<protein>
    <submittedName>
        <fullName evidence="3">Uncharacterized protein</fullName>
    </submittedName>
</protein>
<accession>A0A388JQZ3</accession>
<dbReference type="EMBL" id="BFEA01000009">
    <property type="protein sequence ID" value="GBG60249.1"/>
    <property type="molecule type" value="Genomic_DNA"/>
</dbReference>
<comment type="caution">
    <text evidence="3">The sequence shown here is derived from an EMBL/GenBank/DDBJ whole genome shotgun (WGS) entry which is preliminary data.</text>
</comment>
<feature type="coiled-coil region" evidence="1">
    <location>
        <begin position="19"/>
        <end position="102"/>
    </location>
</feature>
<feature type="region of interest" description="Disordered" evidence="2">
    <location>
        <begin position="201"/>
        <end position="237"/>
    </location>
</feature>
<dbReference type="Gramene" id="GBG60249">
    <property type="protein sequence ID" value="GBG60249"/>
    <property type="gene ID" value="CBR_g3493"/>
</dbReference>
<dbReference type="AlphaFoldDB" id="A0A388JQZ3"/>
<keyword evidence="4" id="KW-1185">Reference proteome</keyword>
<sequence>MKIVADQHAMAKICAPESSVRLQQEFDETKRQAQEANERRIAALEQQVLTLKRVTEEALEEVNRIREFNRRREAEQEAERVREEKDREIEKLKEALSRVQMESIGKQKVASTKQRRHAATDLRQRLEAATKGVDGCVDRGKKAAVLTNDREVFLKDCRRELKPLKRDAVVAICENEGITYTTLEKAKEEIVQLRTRRACDEAPPGNREGVVFEDLTGASEGQSADLGKFDGGEDNTS</sequence>
<evidence type="ECO:0000256" key="1">
    <source>
        <dbReference type="SAM" id="Coils"/>
    </source>
</evidence>
<evidence type="ECO:0000313" key="4">
    <source>
        <dbReference type="Proteomes" id="UP000265515"/>
    </source>
</evidence>
<dbReference type="Proteomes" id="UP000265515">
    <property type="component" value="Unassembled WGS sequence"/>
</dbReference>
<keyword evidence="1" id="KW-0175">Coiled coil</keyword>
<evidence type="ECO:0000256" key="2">
    <source>
        <dbReference type="SAM" id="MobiDB-lite"/>
    </source>
</evidence>
<name>A0A388JQZ3_CHABU</name>
<evidence type="ECO:0000313" key="3">
    <source>
        <dbReference type="EMBL" id="GBG60249.1"/>
    </source>
</evidence>
<organism evidence="3 4">
    <name type="scientific">Chara braunii</name>
    <name type="common">Braun's stonewort</name>
    <dbReference type="NCBI Taxonomy" id="69332"/>
    <lineage>
        <taxon>Eukaryota</taxon>
        <taxon>Viridiplantae</taxon>
        <taxon>Streptophyta</taxon>
        <taxon>Charophyceae</taxon>
        <taxon>Charales</taxon>
        <taxon>Characeae</taxon>
        <taxon>Chara</taxon>
    </lineage>
</organism>
<reference evidence="3 4" key="1">
    <citation type="journal article" date="2018" name="Cell">
        <title>The Chara Genome: Secondary Complexity and Implications for Plant Terrestrialization.</title>
        <authorList>
            <person name="Nishiyama T."/>
            <person name="Sakayama H."/>
            <person name="Vries J.D."/>
            <person name="Buschmann H."/>
            <person name="Saint-Marcoux D."/>
            <person name="Ullrich K.K."/>
            <person name="Haas F.B."/>
            <person name="Vanderstraeten L."/>
            <person name="Becker D."/>
            <person name="Lang D."/>
            <person name="Vosolsobe S."/>
            <person name="Rombauts S."/>
            <person name="Wilhelmsson P.K.I."/>
            <person name="Janitza P."/>
            <person name="Kern R."/>
            <person name="Heyl A."/>
            <person name="Rumpler F."/>
            <person name="Villalobos L.I.A.C."/>
            <person name="Clay J.M."/>
            <person name="Skokan R."/>
            <person name="Toyoda A."/>
            <person name="Suzuki Y."/>
            <person name="Kagoshima H."/>
            <person name="Schijlen E."/>
            <person name="Tajeshwar N."/>
            <person name="Catarino B."/>
            <person name="Hetherington A.J."/>
            <person name="Saltykova A."/>
            <person name="Bonnot C."/>
            <person name="Breuninger H."/>
            <person name="Symeonidi A."/>
            <person name="Radhakrishnan G.V."/>
            <person name="Van Nieuwerburgh F."/>
            <person name="Deforce D."/>
            <person name="Chang C."/>
            <person name="Karol K.G."/>
            <person name="Hedrich R."/>
            <person name="Ulvskov P."/>
            <person name="Glockner G."/>
            <person name="Delwiche C.F."/>
            <person name="Petrasek J."/>
            <person name="Van de Peer Y."/>
            <person name="Friml J."/>
            <person name="Beilby M."/>
            <person name="Dolan L."/>
            <person name="Kohara Y."/>
            <person name="Sugano S."/>
            <person name="Fujiyama A."/>
            <person name="Delaux P.-M."/>
            <person name="Quint M."/>
            <person name="TheiBen G."/>
            <person name="Hagemann M."/>
            <person name="Harholt J."/>
            <person name="Dunand C."/>
            <person name="Zachgo S."/>
            <person name="Langdale J."/>
            <person name="Maumus F."/>
            <person name="Straeten D.V.D."/>
            <person name="Gould S.B."/>
            <person name="Rensing S.A."/>
        </authorList>
    </citation>
    <scope>NUCLEOTIDE SEQUENCE [LARGE SCALE GENOMIC DNA]</scope>
    <source>
        <strain evidence="3 4">S276</strain>
    </source>
</reference>